<feature type="domain" description="I/LWEQ" evidence="4">
    <location>
        <begin position="1"/>
        <end position="157"/>
    </location>
</feature>
<dbReference type="Gene3D" id="1.20.1410.10">
    <property type="entry name" value="I/LWEQ domain"/>
    <property type="match status" value="1"/>
</dbReference>
<dbReference type="GO" id="GO:0005925">
    <property type="term" value="C:focal adhesion"/>
    <property type="evidence" value="ECO:0007669"/>
    <property type="project" value="TreeGrafter"/>
</dbReference>
<accession>A0A183DX57</accession>
<evidence type="ECO:0000256" key="1">
    <source>
        <dbReference type="ARBA" id="ARBA00004496"/>
    </source>
</evidence>
<keyword evidence="2" id="KW-0963">Cytoplasm</keyword>
<name>A0A183DX57_9BILA</name>
<dbReference type="Proteomes" id="UP000271098">
    <property type="component" value="Unassembled WGS sequence"/>
</dbReference>
<dbReference type="AlphaFoldDB" id="A0A183DX57"/>
<dbReference type="PANTHER" id="PTHR19981:SF1">
    <property type="entry name" value="RHEA, ISOFORM B"/>
    <property type="match status" value="1"/>
</dbReference>
<dbReference type="EMBL" id="UYRT01080091">
    <property type="protein sequence ID" value="VDN22009.1"/>
    <property type="molecule type" value="Genomic_DNA"/>
</dbReference>
<dbReference type="OrthoDB" id="5845363at2759"/>
<dbReference type="InterPro" id="IPR035964">
    <property type="entry name" value="I/LWEQ_dom_sf"/>
</dbReference>
<evidence type="ECO:0000313" key="6">
    <source>
        <dbReference type="Proteomes" id="UP000271098"/>
    </source>
</evidence>
<dbReference type="GO" id="GO:0003779">
    <property type="term" value="F:actin binding"/>
    <property type="evidence" value="ECO:0007669"/>
    <property type="project" value="InterPro"/>
</dbReference>
<dbReference type="WBParaSite" id="GPUH_0001331301-mRNA-1">
    <property type="protein sequence ID" value="GPUH_0001331301-mRNA-1"/>
    <property type="gene ID" value="GPUH_0001331301"/>
</dbReference>
<protein>
    <submittedName>
        <fullName evidence="7">I/LWEQ domain-containing protein</fullName>
    </submittedName>
</protein>
<keyword evidence="6" id="KW-1185">Reference proteome</keyword>
<dbReference type="GO" id="GO:0005737">
    <property type="term" value="C:cytoplasm"/>
    <property type="evidence" value="ECO:0007669"/>
    <property type="project" value="UniProtKB-SubCell"/>
</dbReference>
<dbReference type="InterPro" id="IPR002558">
    <property type="entry name" value="ILWEQ_dom"/>
</dbReference>
<keyword evidence="3" id="KW-0175">Coiled coil</keyword>
<comment type="subcellular location">
    <subcellularLocation>
        <location evidence="1">Cytoplasm</location>
    </subcellularLocation>
</comment>
<reference evidence="5 6" key="2">
    <citation type="submission" date="2018-11" db="EMBL/GenBank/DDBJ databases">
        <authorList>
            <consortium name="Pathogen Informatics"/>
        </authorList>
    </citation>
    <scope>NUCLEOTIDE SEQUENCE [LARGE SCALE GENOMIC DNA]</scope>
</reference>
<evidence type="ECO:0000256" key="3">
    <source>
        <dbReference type="SAM" id="Coils"/>
    </source>
</evidence>
<proteinExistence type="predicted"/>
<gene>
    <name evidence="5" type="ORF">GPUH_LOCUS13298</name>
</gene>
<dbReference type="Pfam" id="PF01608">
    <property type="entry name" value="I_LWEQ"/>
    <property type="match status" value="2"/>
</dbReference>
<reference evidence="7" key="1">
    <citation type="submission" date="2016-06" db="UniProtKB">
        <authorList>
            <consortium name="WormBaseParasite"/>
        </authorList>
    </citation>
    <scope>IDENTIFICATION</scope>
</reference>
<dbReference type="GO" id="GO:0005886">
    <property type="term" value="C:plasma membrane"/>
    <property type="evidence" value="ECO:0007669"/>
    <property type="project" value="TreeGrafter"/>
</dbReference>
<dbReference type="SMART" id="SM00307">
    <property type="entry name" value="ILWEQ"/>
    <property type="match status" value="1"/>
</dbReference>
<dbReference type="GO" id="GO:0098609">
    <property type="term" value="P:cell-cell adhesion"/>
    <property type="evidence" value="ECO:0007669"/>
    <property type="project" value="TreeGrafter"/>
</dbReference>
<organism evidence="7">
    <name type="scientific">Gongylonema pulchrum</name>
    <dbReference type="NCBI Taxonomy" id="637853"/>
    <lineage>
        <taxon>Eukaryota</taxon>
        <taxon>Metazoa</taxon>
        <taxon>Ecdysozoa</taxon>
        <taxon>Nematoda</taxon>
        <taxon>Chromadorea</taxon>
        <taxon>Rhabditida</taxon>
        <taxon>Spirurina</taxon>
        <taxon>Spiruromorpha</taxon>
        <taxon>Spiruroidea</taxon>
        <taxon>Gongylonematidae</taxon>
        <taxon>Gongylonema</taxon>
    </lineage>
</organism>
<dbReference type="GO" id="GO:0005178">
    <property type="term" value="F:integrin binding"/>
    <property type="evidence" value="ECO:0007669"/>
    <property type="project" value="TreeGrafter"/>
</dbReference>
<evidence type="ECO:0000313" key="5">
    <source>
        <dbReference type="EMBL" id="VDN22009.1"/>
    </source>
</evidence>
<sequence length="164" mass="18156">MHQYELDYFCKIGTQSLVASSTAHLLVACKVKSDLDSRAMQRLQSAGHAVKTATEHLVHAARSAIHEDERTFIISQRMVSGIAQSAGHAVKTATEHLVHAARSAIHEDERTFIISQRMVSGIAQVMDAQEQVLRKERELIEARGKLAALNKARYERGISPSADR</sequence>
<dbReference type="PROSITE" id="PS50945">
    <property type="entry name" value="I_LWEQ"/>
    <property type="match status" value="1"/>
</dbReference>
<evidence type="ECO:0000313" key="7">
    <source>
        <dbReference type="WBParaSite" id="GPUH_0001331301-mRNA-1"/>
    </source>
</evidence>
<dbReference type="SUPFAM" id="SSF109885">
    <property type="entry name" value="I/LWEQ domain"/>
    <property type="match status" value="1"/>
</dbReference>
<evidence type="ECO:0000259" key="4">
    <source>
        <dbReference type="PROSITE" id="PS50945"/>
    </source>
</evidence>
<feature type="coiled-coil region" evidence="3">
    <location>
        <begin position="125"/>
        <end position="152"/>
    </location>
</feature>
<dbReference type="GO" id="GO:0030036">
    <property type="term" value="P:actin cytoskeleton organization"/>
    <property type="evidence" value="ECO:0007669"/>
    <property type="project" value="TreeGrafter"/>
</dbReference>
<evidence type="ECO:0000256" key="2">
    <source>
        <dbReference type="ARBA" id="ARBA00022490"/>
    </source>
</evidence>
<dbReference type="PANTHER" id="PTHR19981">
    <property type="entry name" value="TALIN"/>
    <property type="match status" value="1"/>
</dbReference>